<accession>A0A8J2T2B5</accession>
<proteinExistence type="predicted"/>
<sequence length="302" mass="33370">MSLGLLSAASRICDDVNLLWSIAEVYNESTQRPRAHELLAGVLYALDKDAAPPPKKRVQPPPVLAYVDEDDDEALFASAPPQQTYDTPAPSTWRRTLADWAARACDELALFPAYQRVAWRTSRRCGLGQMVGIVPYGLARCARIVITDEHWLSSAIRAAAAHPFERAAIKLLQGRVLPVEPYRGWRVSILFACVERRSSVFAPCVMAARLAWLCSEIDDGAPFRGEALVAAACQALAGSLVELPRAVACVCAARLVRRALFGGSPARRGRDRRFRRRLRRALDRSRPAAPRPLSQTRRFGEG</sequence>
<evidence type="ECO:0000313" key="3">
    <source>
        <dbReference type="Proteomes" id="UP000789595"/>
    </source>
</evidence>
<reference evidence="2" key="1">
    <citation type="submission" date="2021-11" db="EMBL/GenBank/DDBJ databases">
        <authorList>
            <consortium name="Genoscope - CEA"/>
            <person name="William W."/>
        </authorList>
    </citation>
    <scope>NUCLEOTIDE SEQUENCE</scope>
</reference>
<name>A0A8J2T2B5_9STRA</name>
<comment type="caution">
    <text evidence="2">The sequence shown here is derived from an EMBL/GenBank/DDBJ whole genome shotgun (WGS) entry which is preliminary data.</text>
</comment>
<dbReference type="EMBL" id="CAKKNE010000006">
    <property type="protein sequence ID" value="CAH0379202.1"/>
    <property type="molecule type" value="Genomic_DNA"/>
</dbReference>
<dbReference type="Proteomes" id="UP000789595">
    <property type="component" value="Unassembled WGS sequence"/>
</dbReference>
<organism evidence="2 3">
    <name type="scientific">Pelagomonas calceolata</name>
    <dbReference type="NCBI Taxonomy" id="35677"/>
    <lineage>
        <taxon>Eukaryota</taxon>
        <taxon>Sar</taxon>
        <taxon>Stramenopiles</taxon>
        <taxon>Ochrophyta</taxon>
        <taxon>Pelagophyceae</taxon>
        <taxon>Pelagomonadales</taxon>
        <taxon>Pelagomonadaceae</taxon>
        <taxon>Pelagomonas</taxon>
    </lineage>
</organism>
<gene>
    <name evidence="2" type="ORF">PECAL_6P08040</name>
</gene>
<evidence type="ECO:0000313" key="2">
    <source>
        <dbReference type="EMBL" id="CAH0379202.1"/>
    </source>
</evidence>
<protein>
    <submittedName>
        <fullName evidence="2">Uncharacterized protein</fullName>
    </submittedName>
</protein>
<dbReference type="AlphaFoldDB" id="A0A8J2T2B5"/>
<feature type="region of interest" description="Disordered" evidence="1">
    <location>
        <begin position="283"/>
        <end position="302"/>
    </location>
</feature>
<keyword evidence="3" id="KW-1185">Reference proteome</keyword>
<evidence type="ECO:0000256" key="1">
    <source>
        <dbReference type="SAM" id="MobiDB-lite"/>
    </source>
</evidence>